<evidence type="ECO:0000256" key="11">
    <source>
        <dbReference type="ARBA" id="ARBA00022990"/>
    </source>
</evidence>
<dbReference type="InterPro" id="IPR001129">
    <property type="entry name" value="Membr-assoc_MAPEG"/>
</dbReference>
<evidence type="ECO:0000256" key="10">
    <source>
        <dbReference type="ARBA" id="ARBA00022989"/>
    </source>
</evidence>
<comment type="catalytic activity">
    <reaction evidence="16">
        <text>RX + glutathione = an S-substituted glutathione + a halide anion + H(+)</text>
        <dbReference type="Rhea" id="RHEA:16437"/>
        <dbReference type="ChEBI" id="CHEBI:15378"/>
        <dbReference type="ChEBI" id="CHEBI:16042"/>
        <dbReference type="ChEBI" id="CHEBI:17792"/>
        <dbReference type="ChEBI" id="CHEBI:57925"/>
        <dbReference type="ChEBI" id="CHEBI:90779"/>
        <dbReference type="EC" id="2.5.1.18"/>
    </reaction>
    <physiologicalReaction direction="left-to-right" evidence="16">
        <dbReference type="Rhea" id="RHEA:16438"/>
    </physiologicalReaction>
</comment>
<dbReference type="InterPro" id="IPR023352">
    <property type="entry name" value="MAPEG-like_dom_sf"/>
</dbReference>
<reference evidence="18" key="1">
    <citation type="submission" date="2015-03" db="EMBL/GenBank/DDBJ databases">
        <authorList>
            <person name="Murphy D."/>
        </authorList>
    </citation>
    <scope>NUCLEOTIDE SEQUENCE</scope>
    <source>
        <tissue evidence="18">Mantle</tissue>
    </source>
</reference>
<comment type="similarity">
    <text evidence="4">Belongs to the MAPEG family.</text>
</comment>
<keyword evidence="10 17" id="KW-1133">Transmembrane helix</keyword>
<dbReference type="AlphaFoldDB" id="A0A0M3R7W6"/>
<evidence type="ECO:0000313" key="18">
    <source>
        <dbReference type="EMBL" id="ALC77324.1"/>
    </source>
</evidence>
<sequence length="150" mass="16903">MSDATLSVDNPVCAKFVFYAAVVLLKTTLMSLWTSRHRIAKNVHTSPEDYRMTGSKPSVSLDPHVERVRRCHLNDLENVLPFVLIGLLFVLVGPEYSYAVLLFRLFTGSRILHTLVYLNEVPQPARALCFGAGQVVMGLMIWEIFSKTSF</sequence>
<evidence type="ECO:0000256" key="13">
    <source>
        <dbReference type="ARBA" id="ARBA00023136"/>
    </source>
</evidence>
<evidence type="ECO:0000256" key="14">
    <source>
        <dbReference type="ARBA" id="ARBA00038540"/>
    </source>
</evidence>
<keyword evidence="9" id="KW-0256">Endoplasmic reticulum</keyword>
<comment type="subunit">
    <text evidence="14">Homotrimer; The trimer binds only one molecule of glutathione.</text>
</comment>
<evidence type="ECO:0000256" key="16">
    <source>
        <dbReference type="ARBA" id="ARBA00049385"/>
    </source>
</evidence>
<comment type="function">
    <text evidence="1">Conjugation of reduced glutathione to a wide number of exogenous and endogenous hydrophobic electrophiles.</text>
</comment>
<dbReference type="PANTHER" id="PTHR10689:SF6">
    <property type="entry name" value="MICROSOMAL GLUTATHIONE S-TRANSFERASE 1"/>
    <property type="match status" value="1"/>
</dbReference>
<dbReference type="Pfam" id="PF01124">
    <property type="entry name" value="MAPEG"/>
    <property type="match status" value="1"/>
</dbReference>
<dbReference type="GO" id="GO:0005741">
    <property type="term" value="C:mitochondrial outer membrane"/>
    <property type="evidence" value="ECO:0007669"/>
    <property type="project" value="UniProtKB-SubCell"/>
</dbReference>
<keyword evidence="8" id="KW-1000">Mitochondrion outer membrane</keyword>
<keyword evidence="12" id="KW-0496">Mitochondrion</keyword>
<evidence type="ECO:0000256" key="15">
    <source>
        <dbReference type="ARBA" id="ARBA00039397"/>
    </source>
</evidence>
<dbReference type="InterPro" id="IPR040162">
    <property type="entry name" value="MGST1-like"/>
</dbReference>
<dbReference type="PANTHER" id="PTHR10689">
    <property type="entry name" value="MICROSOMAL GLUTATHIONE S-TRANSFERASE 1"/>
    <property type="match status" value="1"/>
</dbReference>
<name>A0A0M3R7W6_SINCO</name>
<dbReference type="SUPFAM" id="SSF161084">
    <property type="entry name" value="MAPEG domain-like"/>
    <property type="match status" value="1"/>
</dbReference>
<dbReference type="Gene3D" id="1.20.120.550">
    <property type="entry name" value="Membrane associated eicosanoid/glutathione metabolism-like domain"/>
    <property type="match status" value="1"/>
</dbReference>
<evidence type="ECO:0000256" key="1">
    <source>
        <dbReference type="ARBA" id="ARBA00003701"/>
    </source>
</evidence>
<evidence type="ECO:0000256" key="4">
    <source>
        <dbReference type="ARBA" id="ARBA00010459"/>
    </source>
</evidence>
<comment type="subcellular location">
    <subcellularLocation>
        <location evidence="3">Endoplasmic reticulum membrane</location>
        <topology evidence="3">Multi-pass membrane protein</topology>
    </subcellularLocation>
    <subcellularLocation>
        <location evidence="2">Mitochondrion outer membrane</location>
    </subcellularLocation>
</comment>
<keyword evidence="6 18" id="KW-0808">Transferase</keyword>
<dbReference type="FunFam" id="1.20.120.550:FF:000002">
    <property type="entry name" value="Microsomal glutathione S-transferase 1"/>
    <property type="match status" value="1"/>
</dbReference>
<evidence type="ECO:0000256" key="12">
    <source>
        <dbReference type="ARBA" id="ARBA00023128"/>
    </source>
</evidence>
<proteinExistence type="evidence at transcript level"/>
<dbReference type="EC" id="2.5.1.18" evidence="5"/>
<accession>A0A0M3R7W6</accession>
<evidence type="ECO:0000256" key="3">
    <source>
        <dbReference type="ARBA" id="ARBA00004477"/>
    </source>
</evidence>
<dbReference type="GO" id="GO:0005789">
    <property type="term" value="C:endoplasmic reticulum membrane"/>
    <property type="evidence" value="ECO:0007669"/>
    <property type="project" value="UniProtKB-SubCell"/>
</dbReference>
<feature type="transmembrane region" description="Helical" evidence="17">
    <location>
        <begin position="125"/>
        <end position="145"/>
    </location>
</feature>
<keyword evidence="7 17" id="KW-0812">Transmembrane</keyword>
<evidence type="ECO:0000256" key="2">
    <source>
        <dbReference type="ARBA" id="ARBA00004294"/>
    </source>
</evidence>
<keyword evidence="13 17" id="KW-0472">Membrane</keyword>
<evidence type="ECO:0000256" key="8">
    <source>
        <dbReference type="ARBA" id="ARBA00022787"/>
    </source>
</evidence>
<evidence type="ECO:0000256" key="9">
    <source>
        <dbReference type="ARBA" id="ARBA00022824"/>
    </source>
</evidence>
<feature type="transmembrane region" description="Helical" evidence="17">
    <location>
        <begin position="79"/>
        <end position="105"/>
    </location>
</feature>
<dbReference type="GO" id="GO:0004364">
    <property type="term" value="F:glutathione transferase activity"/>
    <property type="evidence" value="ECO:0007669"/>
    <property type="project" value="UniProtKB-EC"/>
</dbReference>
<organism evidence="18">
    <name type="scientific">Sinonovacula constricta</name>
    <name type="common">Razor clam</name>
    <dbReference type="NCBI Taxonomy" id="98310"/>
    <lineage>
        <taxon>Eukaryota</taxon>
        <taxon>Metazoa</taxon>
        <taxon>Spiralia</taxon>
        <taxon>Lophotrochozoa</taxon>
        <taxon>Mollusca</taxon>
        <taxon>Bivalvia</taxon>
        <taxon>Autobranchia</taxon>
        <taxon>Heteroconchia</taxon>
        <taxon>Euheterodonta</taxon>
        <taxon>Imparidentia</taxon>
        <taxon>Neoheterodontei</taxon>
        <taxon>Cardiida</taxon>
        <taxon>Tellinoidea</taxon>
        <taxon>Solecurtidae</taxon>
        <taxon>Sinonovacula</taxon>
    </lineage>
</organism>
<protein>
    <recommendedName>
        <fullName evidence="15">Microsomal glutathione S-transferase 1</fullName>
        <ecNumber evidence="5">2.5.1.18</ecNumber>
    </recommendedName>
</protein>
<evidence type="ECO:0000256" key="17">
    <source>
        <dbReference type="SAM" id="Phobius"/>
    </source>
</evidence>
<feature type="transmembrane region" description="Helical" evidence="17">
    <location>
        <begin position="16"/>
        <end position="34"/>
    </location>
</feature>
<evidence type="ECO:0000256" key="5">
    <source>
        <dbReference type="ARBA" id="ARBA00012452"/>
    </source>
</evidence>
<keyword evidence="11" id="KW-0007">Acetylation</keyword>
<dbReference type="EMBL" id="KP993503">
    <property type="protein sequence ID" value="ALC77324.1"/>
    <property type="molecule type" value="mRNA"/>
</dbReference>
<evidence type="ECO:0000256" key="6">
    <source>
        <dbReference type="ARBA" id="ARBA00022679"/>
    </source>
</evidence>
<evidence type="ECO:0000256" key="7">
    <source>
        <dbReference type="ARBA" id="ARBA00022692"/>
    </source>
</evidence>